<evidence type="ECO:0000313" key="3">
    <source>
        <dbReference type="Proteomes" id="UP000272908"/>
    </source>
</evidence>
<dbReference type="AlphaFoldDB" id="A0A3B0M798"/>
<proteinExistence type="predicted"/>
<gene>
    <name evidence="2" type="ORF">ROE7235_01612</name>
</gene>
<reference evidence="3" key="1">
    <citation type="submission" date="2018-08" db="EMBL/GenBank/DDBJ databases">
        <authorList>
            <person name="Rodrigo-Torres L."/>
            <person name="Arahal R. D."/>
            <person name="Lucena T."/>
        </authorList>
    </citation>
    <scope>NUCLEOTIDE SEQUENCE [LARGE SCALE GENOMIC DNA]</scope>
    <source>
        <strain evidence="3">CECT 7235</strain>
    </source>
</reference>
<dbReference type="Proteomes" id="UP000272908">
    <property type="component" value="Unassembled WGS sequence"/>
</dbReference>
<sequence length="380" mass="41793">MTTIGFLGNPARLKPGSKDNTGNIVHGHAARSIFRKPQPLSKLDDPETAAHARQNYSHLAFVAATMLHVNKVPGYIESHDRMADFLEKTGLPVVTFGFGCHAALGQSLANAEVDPRSVRLLRVIADLSQSIAVRGAFTADLCRKYGVTNVEVVGCQSAYAAGMANWKRMPKVAQRPSAAVGHLSYGPDERHVLDLIMREGADIISQGNPLEQAIAGGQLSSVDFTRGAHEFGAWPEVRTLLANGPDSARSYHAFIRERFHIFYDVETWMAHLERYDFAFGTRFHGNMIAFHAGVPALWLVHDMRTQELCEHLSLPKIAHADIGPNTTLAELSVQTDYSAFEAAFPANLAHFMAYLDRNRVTDLLRPEFLQAARAIIAPSN</sequence>
<dbReference type="EMBL" id="UIHC01000012">
    <property type="protein sequence ID" value="SUZ31861.1"/>
    <property type="molecule type" value="Genomic_DNA"/>
</dbReference>
<organism evidence="2 3">
    <name type="scientific">Roseinatronobacter ekhonensis</name>
    <dbReference type="NCBI Taxonomy" id="254356"/>
    <lineage>
        <taxon>Bacteria</taxon>
        <taxon>Pseudomonadati</taxon>
        <taxon>Pseudomonadota</taxon>
        <taxon>Alphaproteobacteria</taxon>
        <taxon>Rhodobacterales</taxon>
        <taxon>Paracoccaceae</taxon>
        <taxon>Roseinatronobacter</taxon>
    </lineage>
</organism>
<feature type="domain" description="Polysaccharide pyruvyl transferase" evidence="1">
    <location>
        <begin position="75"/>
        <end position="302"/>
    </location>
</feature>
<evidence type="ECO:0000259" key="1">
    <source>
        <dbReference type="Pfam" id="PF04230"/>
    </source>
</evidence>
<name>A0A3B0M798_9RHOB</name>
<dbReference type="InterPro" id="IPR007345">
    <property type="entry name" value="Polysacch_pyruvyl_Trfase"/>
</dbReference>
<evidence type="ECO:0000313" key="2">
    <source>
        <dbReference type="EMBL" id="SUZ31861.1"/>
    </source>
</evidence>
<accession>A0A3B0M798</accession>
<keyword evidence="3" id="KW-1185">Reference proteome</keyword>
<dbReference type="Pfam" id="PF04230">
    <property type="entry name" value="PS_pyruv_trans"/>
    <property type="match status" value="1"/>
</dbReference>
<protein>
    <recommendedName>
        <fullName evidence="1">Polysaccharide pyruvyl transferase domain-containing protein</fullName>
    </recommendedName>
</protein>
<dbReference type="RefSeq" id="WP_121094388.1">
    <property type="nucleotide sequence ID" value="NZ_UIHC01000012.1"/>
</dbReference>
<dbReference type="OrthoDB" id="9767435at2"/>